<name>A0AA95EJG3_9VIRU</name>
<reference evidence="10" key="1">
    <citation type="submission" date="2022-06" db="EMBL/GenBank/DDBJ databases">
        <authorList>
            <person name="Legendre M."/>
            <person name="Claverie J.-M."/>
            <person name="Alempic J.-M."/>
            <person name="Abergel C."/>
        </authorList>
    </citation>
    <scope>NUCLEOTIDE SEQUENCE</scope>
    <source>
        <strain evidence="10">Kuranda</strain>
    </source>
</reference>
<dbReference type="PANTHER" id="PTHR46264:SF4">
    <property type="entry name" value="TYROSINE--TRNA LIGASE, CYTOPLASMIC"/>
    <property type="match status" value="1"/>
</dbReference>
<evidence type="ECO:0000256" key="9">
    <source>
        <dbReference type="SAM" id="MobiDB-lite"/>
    </source>
</evidence>
<evidence type="ECO:0000256" key="5">
    <source>
        <dbReference type="ARBA" id="ARBA00022917"/>
    </source>
</evidence>
<dbReference type="InterPro" id="IPR050489">
    <property type="entry name" value="Tyr-tRNA_synthase"/>
</dbReference>
<evidence type="ECO:0000256" key="7">
    <source>
        <dbReference type="ARBA" id="ARBA00033323"/>
    </source>
</evidence>
<dbReference type="NCBIfam" id="TIGR00234">
    <property type="entry name" value="tyrS"/>
    <property type="match status" value="1"/>
</dbReference>
<dbReference type="PANTHER" id="PTHR46264">
    <property type="entry name" value="TYROSINE-TRNA LIGASE"/>
    <property type="match status" value="1"/>
</dbReference>
<dbReference type="PRINTS" id="PR01040">
    <property type="entry name" value="TRNASYNTHTYR"/>
</dbReference>
<keyword evidence="6" id="KW-0030">Aminoacyl-tRNA synthetase</keyword>
<dbReference type="NCBIfam" id="NF006330">
    <property type="entry name" value="PRK08560.1"/>
    <property type="match status" value="1"/>
</dbReference>
<evidence type="ECO:0000256" key="3">
    <source>
        <dbReference type="ARBA" id="ARBA00022741"/>
    </source>
</evidence>
<evidence type="ECO:0000256" key="2">
    <source>
        <dbReference type="ARBA" id="ARBA00022598"/>
    </source>
</evidence>
<dbReference type="PIRSF" id="PIRSF006588">
    <property type="entry name" value="TyrRS_arch_euk"/>
    <property type="match status" value="1"/>
</dbReference>
<dbReference type="Pfam" id="PF00579">
    <property type="entry name" value="tRNA-synt_1b"/>
    <property type="match status" value="1"/>
</dbReference>
<dbReference type="EMBL" id="ON887157">
    <property type="protein sequence ID" value="WBR15024.1"/>
    <property type="molecule type" value="Genomic_DNA"/>
</dbReference>
<dbReference type="Proteomes" id="UP001185135">
    <property type="component" value="Segment"/>
</dbReference>
<keyword evidence="4" id="KW-0067">ATP-binding</keyword>
<evidence type="ECO:0000313" key="10">
    <source>
        <dbReference type="EMBL" id="WBR15024.1"/>
    </source>
</evidence>
<dbReference type="Gene3D" id="3.40.50.620">
    <property type="entry name" value="HUPs"/>
    <property type="match status" value="1"/>
</dbReference>
<comment type="catalytic activity">
    <reaction evidence="8">
        <text>tRNA(Tyr) + L-tyrosine + ATP = L-tyrosyl-tRNA(Tyr) + AMP + diphosphate + H(+)</text>
        <dbReference type="Rhea" id="RHEA:10220"/>
        <dbReference type="Rhea" id="RHEA-COMP:9706"/>
        <dbReference type="Rhea" id="RHEA-COMP:9707"/>
        <dbReference type="ChEBI" id="CHEBI:15378"/>
        <dbReference type="ChEBI" id="CHEBI:30616"/>
        <dbReference type="ChEBI" id="CHEBI:33019"/>
        <dbReference type="ChEBI" id="CHEBI:58315"/>
        <dbReference type="ChEBI" id="CHEBI:78442"/>
        <dbReference type="ChEBI" id="CHEBI:78536"/>
        <dbReference type="ChEBI" id="CHEBI:456215"/>
        <dbReference type="EC" id="6.1.1.1"/>
    </reaction>
</comment>
<dbReference type="EC" id="6.1.1.1" evidence="1"/>
<feature type="region of interest" description="Disordered" evidence="9">
    <location>
        <begin position="23"/>
        <end position="44"/>
    </location>
</feature>
<dbReference type="InterPro" id="IPR023617">
    <property type="entry name" value="Tyr-tRNA-ligase_arc/euk-type"/>
</dbReference>
<feature type="compositionally biased region" description="Polar residues" evidence="9">
    <location>
        <begin position="23"/>
        <end position="38"/>
    </location>
</feature>
<dbReference type="InterPro" id="IPR002305">
    <property type="entry name" value="aa-tRNA-synth_Ic"/>
</dbReference>
<proteinExistence type="predicted"/>
<evidence type="ECO:0000256" key="8">
    <source>
        <dbReference type="ARBA" id="ARBA00048248"/>
    </source>
</evidence>
<evidence type="ECO:0000256" key="6">
    <source>
        <dbReference type="ARBA" id="ARBA00023146"/>
    </source>
</evidence>
<keyword evidence="3" id="KW-0547">Nucleotide-binding</keyword>
<keyword evidence="5" id="KW-0648">Protein biosynthesis</keyword>
<dbReference type="Gene3D" id="1.10.240.10">
    <property type="entry name" value="Tyrosyl-Transfer RNA Synthetase"/>
    <property type="match status" value="1"/>
</dbReference>
<organism evidence="10 11">
    <name type="scientific">Pandoravirus kuranda</name>
    <dbReference type="NCBI Taxonomy" id="3019033"/>
    <lineage>
        <taxon>Viruses</taxon>
        <taxon>Pandoravirus</taxon>
    </lineage>
</organism>
<dbReference type="SUPFAM" id="SSF52374">
    <property type="entry name" value="Nucleotidylyl transferase"/>
    <property type="match status" value="1"/>
</dbReference>
<evidence type="ECO:0000313" key="11">
    <source>
        <dbReference type="Proteomes" id="UP001185135"/>
    </source>
</evidence>
<accession>A0AA95EJG3</accession>
<dbReference type="InterPro" id="IPR014729">
    <property type="entry name" value="Rossmann-like_a/b/a_fold"/>
</dbReference>
<evidence type="ECO:0000256" key="1">
    <source>
        <dbReference type="ARBA" id="ARBA00013160"/>
    </source>
</evidence>
<dbReference type="GO" id="GO:0004831">
    <property type="term" value="F:tyrosine-tRNA ligase activity"/>
    <property type="evidence" value="ECO:0007669"/>
    <property type="project" value="UniProtKB-EC"/>
</dbReference>
<dbReference type="InterPro" id="IPR002307">
    <property type="entry name" value="Tyr-tRNA-ligase"/>
</dbReference>
<protein>
    <recommendedName>
        <fullName evidence="1">tyrosine--tRNA ligase</fullName>
        <ecNumber evidence="1">6.1.1.1</ecNumber>
    </recommendedName>
    <alternativeName>
        <fullName evidence="7">Tyrosyl-tRNA synthetase</fullName>
    </alternativeName>
</protein>
<evidence type="ECO:0000256" key="4">
    <source>
        <dbReference type="ARBA" id="ARBA00022840"/>
    </source>
</evidence>
<dbReference type="GO" id="GO:0005524">
    <property type="term" value="F:ATP binding"/>
    <property type="evidence" value="ECO:0007669"/>
    <property type="project" value="UniProtKB-KW"/>
</dbReference>
<sequence>MDGAHEQTLQDQKNRHREVLLESPTSTANAITKQSHGGANSLHDDNDVDYRYELMSRDLEEVIGEPTEIKAIMAERPLVIYWGTAPTGKPHLAYFVPIFKLADFLQAGCRVKILFANVHAHLDNGKTPWELVEHRCQWYEFAIKAMLQHIGVPLDRLDFVRGTEYQCGAAYTLDLYRLTARVSAGAAQKAAAQVVKMERNPLLSNVIYPLMQALDEQHLDVDAQFGGRDQRKIFAFARDHLPALGYRKRFHLLNPLVPGLTKDGKMSASEAASKIDLDDSDEAIRVKIRRAYSVDGRAEGNGLLAILRFVLWRWLEPAGLPFVVPRPAQYGGPQTFATYADVEAAFVRSGVPPPTSEGADDGERLCSADLKPAIADLLCEFLAPLRGILAGRADLLNAAYPPSPSTS</sequence>
<keyword evidence="2 10" id="KW-0436">Ligase</keyword>
<gene>
    <name evidence="10" type="ORF">pkur_cds_850</name>
</gene>